<gene>
    <name evidence="4" type="ORF">BLX24_06380</name>
</gene>
<protein>
    <submittedName>
        <fullName evidence="4">Polysaccharide deacetylase</fullName>
    </submittedName>
</protein>
<feature type="domain" description="NodB homology" evidence="3">
    <location>
        <begin position="20"/>
        <end position="150"/>
    </location>
</feature>
<dbReference type="PANTHER" id="PTHR10587:SF133">
    <property type="entry name" value="CHITIN DEACETYLASE 1-RELATED"/>
    <property type="match status" value="1"/>
</dbReference>
<keyword evidence="2" id="KW-0378">Hydrolase</keyword>
<evidence type="ECO:0000256" key="1">
    <source>
        <dbReference type="ARBA" id="ARBA00022723"/>
    </source>
</evidence>
<dbReference type="Gene3D" id="3.20.20.370">
    <property type="entry name" value="Glycoside hydrolase/deacetylase"/>
    <property type="match status" value="1"/>
</dbReference>
<dbReference type="GO" id="GO:0016810">
    <property type="term" value="F:hydrolase activity, acting on carbon-nitrogen (but not peptide) bonds"/>
    <property type="evidence" value="ECO:0007669"/>
    <property type="project" value="InterPro"/>
</dbReference>
<dbReference type="EMBL" id="MORL01000002">
    <property type="protein sequence ID" value="OIN60443.1"/>
    <property type="molecule type" value="Genomic_DNA"/>
</dbReference>
<evidence type="ECO:0000313" key="5">
    <source>
        <dbReference type="Proteomes" id="UP000181790"/>
    </source>
</evidence>
<accession>A0A1S2VNU8</accession>
<evidence type="ECO:0000313" key="4">
    <source>
        <dbReference type="EMBL" id="OIN60443.1"/>
    </source>
</evidence>
<name>A0A1S2VNU8_9BACT</name>
<proteinExistence type="predicted"/>
<evidence type="ECO:0000256" key="2">
    <source>
        <dbReference type="ARBA" id="ARBA00022801"/>
    </source>
</evidence>
<reference evidence="4 5" key="1">
    <citation type="submission" date="2016-10" db="EMBL/GenBank/DDBJ databases">
        <title>Arsenicibacter rosenii gen. nov., sp. nov., an efficient arsenic-methylating bacterium isolated from an arsenic-contaminated paddy soil.</title>
        <authorList>
            <person name="Huang K."/>
        </authorList>
    </citation>
    <scope>NUCLEOTIDE SEQUENCE [LARGE SCALE GENOMIC DNA]</scope>
    <source>
        <strain evidence="4 5">SM-1</strain>
    </source>
</reference>
<organism evidence="4 5">
    <name type="scientific">Arsenicibacter rosenii</name>
    <dbReference type="NCBI Taxonomy" id="1750698"/>
    <lineage>
        <taxon>Bacteria</taxon>
        <taxon>Pseudomonadati</taxon>
        <taxon>Bacteroidota</taxon>
        <taxon>Cytophagia</taxon>
        <taxon>Cytophagales</taxon>
        <taxon>Spirosomataceae</taxon>
        <taxon>Arsenicibacter</taxon>
    </lineage>
</organism>
<dbReference type="InterPro" id="IPR002509">
    <property type="entry name" value="NODB_dom"/>
</dbReference>
<comment type="caution">
    <text evidence="4">The sequence shown here is derived from an EMBL/GenBank/DDBJ whole genome shotgun (WGS) entry which is preliminary data.</text>
</comment>
<sequence length="313" mass="34974">MRTTIRLMLLLAIAVNGFTQSPKQICITVDDLPVTSQRTLSAAAKDSLTKSLLKHLTSHHVPAIGFVIGRPLLRHNQPDTQQTGLLRQWLNAGMELGNHTFAHKGYNHIPAAEYQQDVAGADRVLRPLLKPYGQRLRYFRHPFLQRGNTAGKRDSLVAYLHDHQYLEAPVSVDNADYLFSAAYETALTRKDTALASSIGKTYVAYMLACVHYYEAQADSLFKRPIAHILLTHANAVNAACLGTILSKLKQEGYRFISLDEALKDPAYRSPDTFVNNGGISWIHRWALTQGKRGSFFKGEPEVPQPILDLTNNK</sequence>
<dbReference type="AlphaFoldDB" id="A0A1S2VNU8"/>
<dbReference type="InterPro" id="IPR011330">
    <property type="entry name" value="Glyco_hydro/deAcase_b/a-brl"/>
</dbReference>
<dbReference type="CDD" id="cd10960">
    <property type="entry name" value="CE4_NodB_like_1"/>
    <property type="match status" value="1"/>
</dbReference>
<keyword evidence="5" id="KW-1185">Reference proteome</keyword>
<dbReference type="GO" id="GO:0016020">
    <property type="term" value="C:membrane"/>
    <property type="evidence" value="ECO:0007669"/>
    <property type="project" value="TreeGrafter"/>
</dbReference>
<dbReference type="GO" id="GO:0005975">
    <property type="term" value="P:carbohydrate metabolic process"/>
    <property type="evidence" value="ECO:0007669"/>
    <property type="project" value="InterPro"/>
</dbReference>
<dbReference type="RefSeq" id="WP_071502238.1">
    <property type="nucleotide sequence ID" value="NZ_MORL01000002.1"/>
</dbReference>
<keyword evidence="1" id="KW-0479">Metal-binding</keyword>
<dbReference type="Pfam" id="PF01522">
    <property type="entry name" value="Polysacc_deac_1"/>
    <property type="match status" value="1"/>
</dbReference>
<dbReference type="PANTHER" id="PTHR10587">
    <property type="entry name" value="GLYCOSYL TRANSFERASE-RELATED"/>
    <property type="match status" value="1"/>
</dbReference>
<evidence type="ECO:0000259" key="3">
    <source>
        <dbReference type="Pfam" id="PF01522"/>
    </source>
</evidence>
<dbReference type="GO" id="GO:0046872">
    <property type="term" value="F:metal ion binding"/>
    <property type="evidence" value="ECO:0007669"/>
    <property type="project" value="UniProtKB-KW"/>
</dbReference>
<dbReference type="SUPFAM" id="SSF88713">
    <property type="entry name" value="Glycoside hydrolase/deacetylase"/>
    <property type="match status" value="1"/>
</dbReference>
<dbReference type="Proteomes" id="UP000181790">
    <property type="component" value="Unassembled WGS sequence"/>
</dbReference>
<dbReference type="InterPro" id="IPR050248">
    <property type="entry name" value="Polysacc_deacetylase_ArnD"/>
</dbReference>
<dbReference type="OrthoDB" id="115239at2"/>